<evidence type="ECO:0000313" key="3">
    <source>
        <dbReference type="EMBL" id="KAF2030756.1"/>
    </source>
</evidence>
<name>A0A9P4HCX0_9PLEO</name>
<protein>
    <submittedName>
        <fullName evidence="3">Uncharacterized protein</fullName>
    </submittedName>
</protein>
<gene>
    <name evidence="3" type="ORF">EK21DRAFT_111628</name>
</gene>
<feature type="signal peptide" evidence="2">
    <location>
        <begin position="1"/>
        <end position="20"/>
    </location>
</feature>
<evidence type="ECO:0000313" key="4">
    <source>
        <dbReference type="Proteomes" id="UP000799777"/>
    </source>
</evidence>
<dbReference type="OrthoDB" id="10582257at2759"/>
<feature type="chain" id="PRO_5040454425" evidence="2">
    <location>
        <begin position="21"/>
        <end position="196"/>
    </location>
</feature>
<dbReference type="Proteomes" id="UP000799777">
    <property type="component" value="Unassembled WGS sequence"/>
</dbReference>
<evidence type="ECO:0000256" key="2">
    <source>
        <dbReference type="SAM" id="SignalP"/>
    </source>
</evidence>
<feature type="region of interest" description="Disordered" evidence="1">
    <location>
        <begin position="127"/>
        <end position="146"/>
    </location>
</feature>
<accession>A0A9P4HCX0</accession>
<comment type="caution">
    <text evidence="3">The sequence shown here is derived from an EMBL/GenBank/DDBJ whole genome shotgun (WGS) entry which is preliminary data.</text>
</comment>
<keyword evidence="4" id="KW-1185">Reference proteome</keyword>
<dbReference type="AlphaFoldDB" id="A0A9P4HCX0"/>
<evidence type="ECO:0000256" key="1">
    <source>
        <dbReference type="SAM" id="MobiDB-lite"/>
    </source>
</evidence>
<organism evidence="3 4">
    <name type="scientific">Setomelanomma holmii</name>
    <dbReference type="NCBI Taxonomy" id="210430"/>
    <lineage>
        <taxon>Eukaryota</taxon>
        <taxon>Fungi</taxon>
        <taxon>Dikarya</taxon>
        <taxon>Ascomycota</taxon>
        <taxon>Pezizomycotina</taxon>
        <taxon>Dothideomycetes</taxon>
        <taxon>Pleosporomycetidae</taxon>
        <taxon>Pleosporales</taxon>
        <taxon>Pleosporineae</taxon>
        <taxon>Phaeosphaeriaceae</taxon>
        <taxon>Setomelanomma</taxon>
    </lineage>
</organism>
<sequence length="196" mass="19793">MLTHFHSTFIALLLPALVIANSPITPNKNILERAASSSCEDIFAHTCPGSTNCCPQLWECKKNDPTLCTASIDTNNILTVSAIDIVSVQASVSREIDGIRSQISGALASITGGGSVVRTTPVSSATRSAASAGGGQQASSGSQALAGVTSTPTVRSSASTASVAAATGSVTGAAASPELRMEFIVRGLLGLGMFLL</sequence>
<dbReference type="EMBL" id="ML978187">
    <property type="protein sequence ID" value="KAF2030756.1"/>
    <property type="molecule type" value="Genomic_DNA"/>
</dbReference>
<proteinExistence type="predicted"/>
<keyword evidence="2" id="KW-0732">Signal</keyword>
<reference evidence="3" key="1">
    <citation type="journal article" date="2020" name="Stud. Mycol.">
        <title>101 Dothideomycetes genomes: a test case for predicting lifestyles and emergence of pathogens.</title>
        <authorList>
            <person name="Haridas S."/>
            <person name="Albert R."/>
            <person name="Binder M."/>
            <person name="Bloem J."/>
            <person name="Labutti K."/>
            <person name="Salamov A."/>
            <person name="Andreopoulos B."/>
            <person name="Baker S."/>
            <person name="Barry K."/>
            <person name="Bills G."/>
            <person name="Bluhm B."/>
            <person name="Cannon C."/>
            <person name="Castanera R."/>
            <person name="Culley D."/>
            <person name="Daum C."/>
            <person name="Ezra D."/>
            <person name="Gonzalez J."/>
            <person name="Henrissat B."/>
            <person name="Kuo A."/>
            <person name="Liang C."/>
            <person name="Lipzen A."/>
            <person name="Lutzoni F."/>
            <person name="Magnuson J."/>
            <person name="Mondo S."/>
            <person name="Nolan M."/>
            <person name="Ohm R."/>
            <person name="Pangilinan J."/>
            <person name="Park H.-J."/>
            <person name="Ramirez L."/>
            <person name="Alfaro M."/>
            <person name="Sun H."/>
            <person name="Tritt A."/>
            <person name="Yoshinaga Y."/>
            <person name="Zwiers L.-H."/>
            <person name="Turgeon B."/>
            <person name="Goodwin S."/>
            <person name="Spatafora J."/>
            <person name="Crous P."/>
            <person name="Grigoriev I."/>
        </authorList>
    </citation>
    <scope>NUCLEOTIDE SEQUENCE</scope>
    <source>
        <strain evidence="3">CBS 110217</strain>
    </source>
</reference>